<evidence type="ECO:0000313" key="17">
    <source>
        <dbReference type="Proteomes" id="UP001363151"/>
    </source>
</evidence>
<dbReference type="EMBL" id="JBBJCI010000420">
    <property type="protein sequence ID" value="KAK7231098.1"/>
    <property type="molecule type" value="Genomic_DNA"/>
</dbReference>
<dbReference type="Proteomes" id="UP001363151">
    <property type="component" value="Unassembled WGS sequence"/>
</dbReference>
<keyword evidence="4 12" id="KW-0479">Metal-binding</keyword>
<evidence type="ECO:0000256" key="12">
    <source>
        <dbReference type="PROSITE-ProRule" id="PRU00723"/>
    </source>
</evidence>
<evidence type="ECO:0000256" key="9">
    <source>
        <dbReference type="ARBA" id="ARBA00023187"/>
    </source>
</evidence>
<feature type="domain" description="RRM" evidence="14">
    <location>
        <begin position="184"/>
        <end position="282"/>
    </location>
</feature>
<dbReference type="Pfam" id="PF00076">
    <property type="entry name" value="RRM_1"/>
    <property type="match status" value="1"/>
</dbReference>
<evidence type="ECO:0000256" key="6">
    <source>
        <dbReference type="ARBA" id="ARBA00022771"/>
    </source>
</evidence>
<feature type="region of interest" description="Disordered" evidence="13">
    <location>
        <begin position="1"/>
        <end position="29"/>
    </location>
</feature>
<dbReference type="InterPro" id="IPR000504">
    <property type="entry name" value="RRM_dom"/>
</dbReference>
<organism evidence="16 17">
    <name type="scientific">Aureococcus anophagefferens</name>
    <name type="common">Harmful bloom alga</name>
    <dbReference type="NCBI Taxonomy" id="44056"/>
    <lineage>
        <taxon>Eukaryota</taxon>
        <taxon>Sar</taxon>
        <taxon>Stramenopiles</taxon>
        <taxon>Ochrophyta</taxon>
        <taxon>Pelagophyceae</taxon>
        <taxon>Pelagomonadales</taxon>
        <taxon>Pelagomonadaceae</taxon>
        <taxon>Aureococcus</taxon>
    </lineage>
</organism>
<keyword evidence="9" id="KW-0508">mRNA splicing</keyword>
<evidence type="ECO:0000256" key="4">
    <source>
        <dbReference type="ARBA" id="ARBA00022723"/>
    </source>
</evidence>
<accession>A0ABR1FI17</accession>
<dbReference type="Gene3D" id="3.30.70.330">
    <property type="match status" value="1"/>
</dbReference>
<dbReference type="InterPro" id="IPR025924">
    <property type="entry name" value="YHYH_dom"/>
</dbReference>
<evidence type="ECO:0000256" key="1">
    <source>
        <dbReference type="ARBA" id="ARBA00004123"/>
    </source>
</evidence>
<keyword evidence="17" id="KW-1185">Reference proteome</keyword>
<protein>
    <recommendedName>
        <fullName evidence="18">C3H1-type domain-containing protein</fullName>
    </recommendedName>
</protein>
<proteinExistence type="inferred from homology"/>
<dbReference type="InterPro" id="IPR012677">
    <property type="entry name" value="Nucleotide-bd_a/b_plait_sf"/>
</dbReference>
<evidence type="ECO:0000256" key="8">
    <source>
        <dbReference type="ARBA" id="ARBA00022884"/>
    </source>
</evidence>
<dbReference type="Pfam" id="PF14240">
    <property type="entry name" value="YHYH"/>
    <property type="match status" value="1"/>
</dbReference>
<comment type="subcellular location">
    <subcellularLocation>
        <location evidence="1">Nucleus</location>
    </subcellularLocation>
</comment>
<dbReference type="InterPro" id="IPR000571">
    <property type="entry name" value="Znf_CCCH"/>
</dbReference>
<dbReference type="PROSITE" id="PS50102">
    <property type="entry name" value="RRM"/>
    <property type="match status" value="1"/>
</dbReference>
<feature type="domain" description="C3H1-type" evidence="15">
    <location>
        <begin position="116"/>
        <end position="138"/>
    </location>
</feature>
<dbReference type="InterPro" id="IPR039171">
    <property type="entry name" value="Cwc2/Slt11"/>
</dbReference>
<feature type="compositionally biased region" description="Basic and acidic residues" evidence="13">
    <location>
        <begin position="7"/>
        <end position="19"/>
    </location>
</feature>
<gene>
    <name evidence="16" type="ORF">SO694_00076186</name>
</gene>
<sequence>MKSYARMQHEAAEGGKRLPESAGYGGAAVREPPRKLARVQIECAMDEPDARTDLASMGLDSQKLRELRSQYGHEDAGGLARLGDITPSHRKRSMTRCVPHLDCGATEGSTDGARLFCLDFARGRCPDGPACTHRHEIPRRDDDDDGEVLNATYDVFGRKRSLLLSAWERHHGKKEEGAMETGNCTLHVSGLRAPPKKRTELCGGAGARSRSVAGDLDAAVRKAFGAFGEVVETRVILDGTKGHWALVTYAARAAAEFAKEAMTGQGLRVDGGEIIQVRWAKDQQATSNAGGYCHAPQAKPVPRLPPAQTARASASARRRRRCRPGLGATLDAASGKHYYHHAASGKAPVLCADGETLYNRVEVRETGDELLFMCNGVPDYAPRKISGGVAVESDWQGLCRSGRLDRNPNKIVAQDYRFRVPVVPGAPLETPITATPMGHYHQYPRCVVGASALGLDAPDALIAALKDDADLTAAPLAKALAEQIARGEPSKCIGVAFDGHPIMGPIGVFGGEVRLARPSFVGPLDVSAGDPVFVAGSGDLDACNGATGADGVWRYYATVRLEGDDVVPAFPYVIGAYRSQPAVTNFPQHQRSKVAP</sequence>
<evidence type="ECO:0000256" key="10">
    <source>
        <dbReference type="ARBA" id="ARBA00023242"/>
    </source>
</evidence>
<dbReference type="SUPFAM" id="SSF54928">
    <property type="entry name" value="RNA-binding domain, RBD"/>
    <property type="match status" value="1"/>
</dbReference>
<reference evidence="16 17" key="1">
    <citation type="submission" date="2024-03" db="EMBL/GenBank/DDBJ databases">
        <title>Aureococcus anophagefferens CCMP1851 and Kratosvirus quantuckense: Draft genome of a second virus-susceptible host strain in the model system.</title>
        <authorList>
            <person name="Chase E."/>
            <person name="Truchon A.R."/>
            <person name="Schepens W."/>
            <person name="Wilhelm S.W."/>
        </authorList>
    </citation>
    <scope>NUCLEOTIDE SEQUENCE [LARGE SCALE GENOMIC DNA]</scope>
    <source>
        <strain evidence="16 17">CCMP1851</strain>
    </source>
</reference>
<feature type="zinc finger region" description="C3H1-type" evidence="12">
    <location>
        <begin position="116"/>
        <end position="138"/>
    </location>
</feature>
<keyword evidence="8 11" id="KW-0694">RNA-binding</keyword>
<dbReference type="Pfam" id="PF16131">
    <property type="entry name" value="Torus"/>
    <property type="match status" value="1"/>
</dbReference>
<evidence type="ECO:0008006" key="18">
    <source>
        <dbReference type="Google" id="ProtNLM"/>
    </source>
</evidence>
<evidence type="ECO:0000256" key="13">
    <source>
        <dbReference type="SAM" id="MobiDB-lite"/>
    </source>
</evidence>
<dbReference type="PROSITE" id="PS50103">
    <property type="entry name" value="ZF_C3H1"/>
    <property type="match status" value="1"/>
</dbReference>
<evidence type="ECO:0000259" key="15">
    <source>
        <dbReference type="PROSITE" id="PS50103"/>
    </source>
</evidence>
<dbReference type="InterPro" id="IPR035979">
    <property type="entry name" value="RBD_domain_sf"/>
</dbReference>
<evidence type="ECO:0000256" key="7">
    <source>
        <dbReference type="ARBA" id="ARBA00022833"/>
    </source>
</evidence>
<dbReference type="PANTHER" id="PTHR14089:SF2">
    <property type="entry name" value="PRE-MRNA-SPLICING FACTOR CWC2"/>
    <property type="match status" value="1"/>
</dbReference>
<name>A0ABR1FI17_AURAN</name>
<dbReference type="PANTHER" id="PTHR14089">
    <property type="entry name" value="PRE-MRNA-SPLICING FACTOR RBM22"/>
    <property type="match status" value="1"/>
</dbReference>
<evidence type="ECO:0000256" key="3">
    <source>
        <dbReference type="ARBA" id="ARBA00022664"/>
    </source>
</evidence>
<evidence type="ECO:0000256" key="2">
    <source>
        <dbReference type="ARBA" id="ARBA00008024"/>
    </source>
</evidence>
<feature type="region of interest" description="Disordered" evidence="13">
    <location>
        <begin position="296"/>
        <end position="318"/>
    </location>
</feature>
<keyword evidence="5" id="KW-0747">Spliceosome</keyword>
<keyword evidence="6 12" id="KW-0863">Zinc-finger</keyword>
<evidence type="ECO:0000259" key="14">
    <source>
        <dbReference type="PROSITE" id="PS50102"/>
    </source>
</evidence>
<comment type="caution">
    <text evidence="16">The sequence shown here is derived from an EMBL/GenBank/DDBJ whole genome shotgun (WGS) entry which is preliminary data.</text>
</comment>
<keyword evidence="7 12" id="KW-0862">Zinc</keyword>
<keyword evidence="10" id="KW-0539">Nucleus</keyword>
<evidence type="ECO:0000256" key="11">
    <source>
        <dbReference type="PROSITE-ProRule" id="PRU00176"/>
    </source>
</evidence>
<evidence type="ECO:0000256" key="5">
    <source>
        <dbReference type="ARBA" id="ARBA00022728"/>
    </source>
</evidence>
<comment type="similarity">
    <text evidence="2">Belongs to the RRM CWC2 family.</text>
</comment>
<dbReference type="InterPro" id="IPR032297">
    <property type="entry name" value="Torus"/>
</dbReference>
<evidence type="ECO:0000313" key="16">
    <source>
        <dbReference type="EMBL" id="KAK7231098.1"/>
    </source>
</evidence>
<keyword evidence="3" id="KW-0507">mRNA processing</keyword>